<feature type="transmembrane region" description="Helical" evidence="1">
    <location>
        <begin position="167"/>
        <end position="186"/>
    </location>
</feature>
<protein>
    <submittedName>
        <fullName evidence="2">DUF554 domain-containing protein</fullName>
    </submittedName>
</protein>
<feature type="transmembrane region" description="Helical" evidence="1">
    <location>
        <begin position="7"/>
        <end position="24"/>
    </location>
</feature>
<keyword evidence="1" id="KW-0472">Membrane</keyword>
<feature type="transmembrane region" description="Helical" evidence="1">
    <location>
        <begin position="193"/>
        <end position="215"/>
    </location>
</feature>
<keyword evidence="3" id="KW-1185">Reference proteome</keyword>
<evidence type="ECO:0000313" key="3">
    <source>
        <dbReference type="Proteomes" id="UP000238956"/>
    </source>
</evidence>
<dbReference type="GeneID" id="98392617"/>
<dbReference type="EMBL" id="CP025536">
    <property type="protein sequence ID" value="AUW95922.1"/>
    <property type="molecule type" value="Genomic_DNA"/>
</dbReference>
<dbReference type="PANTHER" id="PTHR36111">
    <property type="entry name" value="INNER MEMBRANE PROTEIN-RELATED"/>
    <property type="match status" value="1"/>
</dbReference>
<proteinExistence type="predicted"/>
<evidence type="ECO:0000313" key="2">
    <source>
        <dbReference type="EMBL" id="AUW95922.1"/>
    </source>
</evidence>
<name>A0A2L0D261_9STRE</name>
<feature type="transmembrane region" description="Helical" evidence="1">
    <location>
        <begin position="110"/>
        <end position="131"/>
    </location>
</feature>
<reference evidence="2 3" key="1">
    <citation type="submission" date="2017-12" db="EMBL/GenBank/DDBJ databases">
        <authorList>
            <person name="Hurst M.R.H."/>
        </authorList>
    </citation>
    <scope>NUCLEOTIDE SEQUENCE [LARGE SCALE GENOMIC DNA]</scope>
    <source>
        <strain evidence="2 3">TH11417</strain>
    </source>
</reference>
<dbReference type="Pfam" id="PF04474">
    <property type="entry name" value="DUF554"/>
    <property type="match status" value="1"/>
</dbReference>
<dbReference type="PANTHER" id="PTHR36111:SF2">
    <property type="entry name" value="INNER MEMBRANE PROTEIN"/>
    <property type="match status" value="1"/>
</dbReference>
<dbReference type="KEGG" id="splr:C0J00_01660"/>
<gene>
    <name evidence="2" type="ORF">C0J00_01660</name>
</gene>
<feature type="transmembrane region" description="Helical" evidence="1">
    <location>
        <begin position="221"/>
        <end position="236"/>
    </location>
</feature>
<reference evidence="2 3" key="2">
    <citation type="submission" date="2018-02" db="EMBL/GenBank/DDBJ databases">
        <title>Whole genome sequencing analysis of Streptococcus pluranimalium isolated from cattle infected mastitis in China.</title>
        <authorList>
            <person name="Zhang J.-R."/>
            <person name="Hu G.-Z."/>
        </authorList>
    </citation>
    <scope>NUCLEOTIDE SEQUENCE [LARGE SCALE GENOMIC DNA]</scope>
    <source>
        <strain evidence="2 3">TH11417</strain>
    </source>
</reference>
<keyword evidence="1" id="KW-1133">Transmembrane helix</keyword>
<feature type="transmembrane region" description="Helical" evidence="1">
    <location>
        <begin position="68"/>
        <end position="87"/>
    </location>
</feature>
<dbReference type="Proteomes" id="UP000238956">
    <property type="component" value="Chromosome"/>
</dbReference>
<sequence>MFGLGTLINTGAIIAAGIIGSLFGHHLKQRHQETVMVAAGISVMFIGISGTMEGMLSLSDGKLSSGQAMLLVLSMTIGGLIGEWLGIEDGFERLGYWLQEKSGNANDNQFVSAFVTASLTVCIGAMGIVGAIQDGILRDPSILITKAILDFIIILVMASSLGKGAGFSAIPVLCFQGFITLLAQFIKPMMTEVALANISLVGSVLIFCVGLNLVFGQKVRLANLLPALLIAVLIAYI</sequence>
<dbReference type="InterPro" id="IPR007563">
    <property type="entry name" value="DUF554"/>
</dbReference>
<keyword evidence="1" id="KW-0812">Transmembrane</keyword>
<accession>A0A2L0D261</accession>
<organism evidence="2 3">
    <name type="scientific">Streptococcus pluranimalium</name>
    <dbReference type="NCBI Taxonomy" id="82348"/>
    <lineage>
        <taxon>Bacteria</taxon>
        <taxon>Bacillati</taxon>
        <taxon>Bacillota</taxon>
        <taxon>Bacilli</taxon>
        <taxon>Lactobacillales</taxon>
        <taxon>Streptococcaceae</taxon>
        <taxon>Streptococcus</taxon>
    </lineage>
</organism>
<dbReference type="AlphaFoldDB" id="A0A2L0D261"/>
<dbReference type="OrthoDB" id="9797976at2"/>
<evidence type="ECO:0000256" key="1">
    <source>
        <dbReference type="SAM" id="Phobius"/>
    </source>
</evidence>
<dbReference type="RefSeq" id="WP_104967263.1">
    <property type="nucleotide sequence ID" value="NZ_CP025536.1"/>
</dbReference>
<feature type="transmembrane region" description="Helical" evidence="1">
    <location>
        <begin position="36"/>
        <end position="56"/>
    </location>
</feature>